<organism evidence="1">
    <name type="scientific">marine metagenome</name>
    <dbReference type="NCBI Taxonomy" id="408172"/>
    <lineage>
        <taxon>unclassified sequences</taxon>
        <taxon>metagenomes</taxon>
        <taxon>ecological metagenomes</taxon>
    </lineage>
</organism>
<dbReference type="AlphaFoldDB" id="A0A381RT47"/>
<protein>
    <submittedName>
        <fullName evidence="1">Uncharacterized protein</fullName>
    </submittedName>
</protein>
<proteinExistence type="predicted"/>
<sequence length="33" mass="3933">MSTSESPIFLTRAILSNLNRYNQTRKQENLIFF</sequence>
<reference evidence="1" key="1">
    <citation type="submission" date="2018-05" db="EMBL/GenBank/DDBJ databases">
        <authorList>
            <person name="Lanie J.A."/>
            <person name="Ng W.-L."/>
            <person name="Kazmierczak K.M."/>
            <person name="Andrzejewski T.M."/>
            <person name="Davidsen T.M."/>
            <person name="Wayne K.J."/>
            <person name="Tettelin H."/>
            <person name="Glass J.I."/>
            <person name="Rusch D."/>
            <person name="Podicherti R."/>
            <person name="Tsui H.-C.T."/>
            <person name="Winkler M.E."/>
        </authorList>
    </citation>
    <scope>NUCLEOTIDE SEQUENCE</scope>
</reference>
<gene>
    <name evidence="1" type="ORF">METZ01_LOCUS47919</name>
</gene>
<evidence type="ECO:0000313" key="1">
    <source>
        <dbReference type="EMBL" id="SUZ95065.1"/>
    </source>
</evidence>
<dbReference type="EMBL" id="UINC01002291">
    <property type="protein sequence ID" value="SUZ95065.1"/>
    <property type="molecule type" value="Genomic_DNA"/>
</dbReference>
<name>A0A381RT47_9ZZZZ</name>
<accession>A0A381RT47</accession>